<gene>
    <name evidence="2" type="ORF">VA596_12525</name>
</gene>
<evidence type="ECO:0000256" key="1">
    <source>
        <dbReference type="ARBA" id="ARBA00010617"/>
    </source>
</evidence>
<proteinExistence type="inferred from homology"/>
<organism evidence="2 3">
    <name type="scientific">Amycolatopsis heterodermiae</name>
    <dbReference type="NCBI Taxonomy" id="3110235"/>
    <lineage>
        <taxon>Bacteria</taxon>
        <taxon>Bacillati</taxon>
        <taxon>Actinomycetota</taxon>
        <taxon>Actinomycetes</taxon>
        <taxon>Pseudonocardiales</taxon>
        <taxon>Pseudonocardiaceae</taxon>
        <taxon>Amycolatopsis</taxon>
    </lineage>
</organism>
<dbReference type="EMBL" id="JAYFSI010000002">
    <property type="protein sequence ID" value="MEA5360364.1"/>
    <property type="molecule type" value="Genomic_DNA"/>
</dbReference>
<dbReference type="RefSeq" id="WP_323326440.1">
    <property type="nucleotide sequence ID" value="NZ_JAYFSI010000002.1"/>
</dbReference>
<dbReference type="Pfam" id="PF00067">
    <property type="entry name" value="p450"/>
    <property type="match status" value="2"/>
</dbReference>
<keyword evidence="3" id="KW-1185">Reference proteome</keyword>
<dbReference type="PRINTS" id="PR00359">
    <property type="entry name" value="BP450"/>
</dbReference>
<dbReference type="PANTHER" id="PTHR46696">
    <property type="entry name" value="P450, PUTATIVE (EUROFUNG)-RELATED"/>
    <property type="match status" value="1"/>
</dbReference>
<dbReference type="PRINTS" id="PR00385">
    <property type="entry name" value="P450"/>
</dbReference>
<evidence type="ECO:0000313" key="3">
    <source>
        <dbReference type="Proteomes" id="UP001304298"/>
    </source>
</evidence>
<dbReference type="SUPFAM" id="SSF48264">
    <property type="entry name" value="Cytochrome P450"/>
    <property type="match status" value="1"/>
</dbReference>
<protein>
    <submittedName>
        <fullName evidence="2">Cytochrome P450</fullName>
    </submittedName>
</protein>
<dbReference type="InterPro" id="IPR036396">
    <property type="entry name" value="Cyt_P450_sf"/>
</dbReference>
<comment type="similarity">
    <text evidence="1">Belongs to the cytochrome P450 family.</text>
</comment>
<comment type="caution">
    <text evidence="2">The sequence shown here is derived from an EMBL/GenBank/DDBJ whole genome shotgun (WGS) entry which is preliminary data.</text>
</comment>
<dbReference type="CDD" id="cd11031">
    <property type="entry name" value="Cyp158A-like"/>
    <property type="match status" value="1"/>
</dbReference>
<name>A0ABU5R3Y2_9PSEU</name>
<accession>A0ABU5R3Y2</accession>
<evidence type="ECO:0000313" key="2">
    <source>
        <dbReference type="EMBL" id="MEA5360364.1"/>
    </source>
</evidence>
<reference evidence="2 3" key="1">
    <citation type="submission" date="2023-12" db="EMBL/GenBank/DDBJ databases">
        <title>Amycolatopsis sp. V23-08.</title>
        <authorList>
            <person name="Somphong A."/>
        </authorList>
    </citation>
    <scope>NUCLEOTIDE SEQUENCE [LARGE SCALE GENOMIC DNA]</scope>
    <source>
        <strain evidence="2 3">V23-08</strain>
    </source>
</reference>
<dbReference type="PANTHER" id="PTHR46696:SF1">
    <property type="entry name" value="CYTOCHROME P450 YJIB-RELATED"/>
    <property type="match status" value="1"/>
</dbReference>
<dbReference type="Proteomes" id="UP001304298">
    <property type="component" value="Unassembled WGS sequence"/>
</dbReference>
<dbReference type="InterPro" id="IPR002397">
    <property type="entry name" value="Cyt_P450_B"/>
</dbReference>
<dbReference type="Gene3D" id="1.10.630.10">
    <property type="entry name" value="Cytochrome P450"/>
    <property type="match status" value="1"/>
</dbReference>
<dbReference type="InterPro" id="IPR001128">
    <property type="entry name" value="Cyt_P450"/>
</dbReference>
<sequence length="403" mass="44093">MTTETCPYGRDGETFRFGEVKGLELDPSYAALRGECPVARITPPHGEDAWLLTRHDDVREVLADSRFSRITPEGHDEARVAPMPIGTSIMGLDEPDHGRIRRLVAGSFSSRAVTRLRPRARQVAEELLDEMAAAGSPADLMAAFTTPFSGIVTCELLGVPFDDRGRFQDWMQAFFGRSGLPQEQVQAQLGLLNDYLTELVRARRGQEGGDLITAVVRAADEEGTCTEAEVVELVYTLLIGGYETPGSQLASSLFVLLQHPGQADLLRGRPELMPRAVEELLRYVPLIAYTGFARYATEDVTVRGVTVRAGEAVLPGIPAANRDPEVFPAPDAFDVTRDDNPHLSFGHGTHFCTGAALARMEMQEALSALLNRFPKLRIAGDPEGLDWAPGTQIRSLVELPAEW</sequence>